<proteinExistence type="predicted"/>
<dbReference type="InterPro" id="IPR003448">
    <property type="entry name" value="Mopterin_biosynth_MoaE"/>
</dbReference>
<evidence type="ECO:0000313" key="1">
    <source>
        <dbReference type="EMBL" id="AIF21543.1"/>
    </source>
</evidence>
<dbReference type="SUPFAM" id="SSF54690">
    <property type="entry name" value="Molybdopterin synthase subunit MoaE"/>
    <property type="match status" value="1"/>
</dbReference>
<protein>
    <submittedName>
        <fullName evidence="1">Molybdopterin synthase catalytic subunit (MOCS2, moaE)</fullName>
    </submittedName>
</protein>
<dbReference type="PANTHER" id="PTHR23404">
    <property type="entry name" value="MOLYBDOPTERIN SYNTHASE RELATED"/>
    <property type="match status" value="1"/>
</dbReference>
<sequence>MLAMDGCGSVVSFVGLTRGEDHGVAVERLEFDAWEERLPTVLNELSEQALGQFGVSSVVLAHRTGSVRPGEPIVCIHVGSPHRAEGFEACSWLIDELKRQAPLWKKEIRADGEIWKAGLG</sequence>
<name>A0A075I6M3_9EURY</name>
<organism evidence="1">
    <name type="scientific">uncultured marine group II/III euryarchaeote SAT1000_05_B04</name>
    <dbReference type="NCBI Taxonomy" id="1456552"/>
    <lineage>
        <taxon>Archaea</taxon>
        <taxon>Methanobacteriati</taxon>
        <taxon>Methanobacteriota</taxon>
        <taxon>environmental samples</taxon>
    </lineage>
</organism>
<dbReference type="CDD" id="cd00756">
    <property type="entry name" value="MoaE"/>
    <property type="match status" value="1"/>
</dbReference>
<dbReference type="AlphaFoldDB" id="A0A075I6M3"/>
<dbReference type="GO" id="GO:0006777">
    <property type="term" value="P:Mo-molybdopterin cofactor biosynthetic process"/>
    <property type="evidence" value="ECO:0007669"/>
    <property type="project" value="InterPro"/>
</dbReference>
<dbReference type="EMBL" id="KF901193">
    <property type="protein sequence ID" value="AIF21543.1"/>
    <property type="molecule type" value="Genomic_DNA"/>
</dbReference>
<dbReference type="Gene3D" id="3.90.1170.40">
    <property type="entry name" value="Molybdopterin biosynthesis MoaE subunit"/>
    <property type="match status" value="1"/>
</dbReference>
<reference evidence="1" key="1">
    <citation type="journal article" date="2014" name="Genome Biol. Evol.">
        <title>Pangenome evidence for extensive interdomain horizontal transfer affecting lineage core and shell genes in uncultured planktonic thaumarchaeota and euryarchaeota.</title>
        <authorList>
            <person name="Deschamps P."/>
            <person name="Zivanovic Y."/>
            <person name="Moreira D."/>
            <person name="Rodriguez-Valera F."/>
            <person name="Lopez-Garcia P."/>
        </authorList>
    </citation>
    <scope>NUCLEOTIDE SEQUENCE</scope>
</reference>
<accession>A0A075I6M3</accession>
<dbReference type="Pfam" id="PF02391">
    <property type="entry name" value="MoaE"/>
    <property type="match status" value="1"/>
</dbReference>
<dbReference type="InterPro" id="IPR036563">
    <property type="entry name" value="MoaE_sf"/>
</dbReference>
<gene>
    <name evidence="1" type="primary">MOCS2</name>
    <name evidence="1" type="synonym">moaE</name>
</gene>